<dbReference type="InterPro" id="IPR023631">
    <property type="entry name" value="Amidase_dom"/>
</dbReference>
<dbReference type="EMBL" id="BMJH01000003">
    <property type="protein sequence ID" value="GGC74824.1"/>
    <property type="molecule type" value="Genomic_DNA"/>
</dbReference>
<comment type="caution">
    <text evidence="2">The sequence shown here is derived from an EMBL/GenBank/DDBJ whole genome shotgun (WGS) entry which is preliminary data.</text>
</comment>
<dbReference type="Pfam" id="PF01425">
    <property type="entry name" value="Amidase"/>
    <property type="match status" value="1"/>
</dbReference>
<dbReference type="PANTHER" id="PTHR43372">
    <property type="entry name" value="FATTY-ACID AMIDE HYDROLASE"/>
    <property type="match status" value="1"/>
</dbReference>
<accession>A0A916XJD9</accession>
<dbReference type="InterPro" id="IPR052739">
    <property type="entry name" value="FAAH2"/>
</dbReference>
<reference evidence="2" key="1">
    <citation type="journal article" date="2014" name="Int. J. Syst. Evol. Microbiol.">
        <title>Complete genome sequence of Corynebacterium casei LMG S-19264T (=DSM 44701T), isolated from a smear-ripened cheese.</title>
        <authorList>
            <consortium name="US DOE Joint Genome Institute (JGI-PGF)"/>
            <person name="Walter F."/>
            <person name="Albersmeier A."/>
            <person name="Kalinowski J."/>
            <person name="Ruckert C."/>
        </authorList>
    </citation>
    <scope>NUCLEOTIDE SEQUENCE</scope>
    <source>
        <strain evidence="2">CGMCC 1.15478</strain>
    </source>
</reference>
<dbReference type="RefSeq" id="WP_229676026.1">
    <property type="nucleotide sequence ID" value="NZ_BMJH01000003.1"/>
</dbReference>
<dbReference type="InterPro" id="IPR036928">
    <property type="entry name" value="AS_sf"/>
</dbReference>
<dbReference type="PIRSF" id="PIRSF001221">
    <property type="entry name" value="Amidase_fungi"/>
    <property type="match status" value="1"/>
</dbReference>
<sequence>MPETTKRPMREHPLSGDDITQWSATRLADAIARGEISSRDVVQQHISTLQRFKALNAIAKDRFDAALRDADEADERIADAKVTNTTSDTALPPLLGVPFTVKEFIAVKGMPNTAGFPHRRHQLSTSDAPAVQRLRDAGGIPLGVTNSAGPIFWMETYNPLYGRVSNPYDLSRTAGGSSGGDGAAVACGGSPLSLGSDLGGSLRIPAFFNGVFAHLPSVGLVPNTGHFPMAYGEARRNLYLGPVTRKSEDLYPLLKILAGPDGFDPHARVMPLHNPADVSLTGLPVILAVDSTITKPGIELETARYLAARTLEARGAIVTEAPLPSLRWAIAQALASFSSTLDIAGTVADIIGTHPEQSPGLVVSLLNAPIALLRLAELAPARRVRTLAARRLVNAATKAADQIVDLLGDGVMLYPPFPRVAPKHFTTYGQPWLATNTLVFNMLGFPVTQVPTGIGKSGLPLGLQVAAAPGNDHATIRVARALEKGLGGWRPPRMANS</sequence>
<protein>
    <submittedName>
        <fullName evidence="2">Amidase</fullName>
    </submittedName>
</protein>
<organism evidence="2 3">
    <name type="scientific">Hoyosella rhizosphaerae</name>
    <dbReference type="NCBI Taxonomy" id="1755582"/>
    <lineage>
        <taxon>Bacteria</taxon>
        <taxon>Bacillati</taxon>
        <taxon>Actinomycetota</taxon>
        <taxon>Actinomycetes</taxon>
        <taxon>Mycobacteriales</taxon>
        <taxon>Hoyosellaceae</taxon>
        <taxon>Hoyosella</taxon>
    </lineage>
</organism>
<dbReference type="Proteomes" id="UP000641514">
    <property type="component" value="Unassembled WGS sequence"/>
</dbReference>
<name>A0A916XJD9_9ACTN</name>
<evidence type="ECO:0000313" key="2">
    <source>
        <dbReference type="EMBL" id="GGC74824.1"/>
    </source>
</evidence>
<dbReference type="Gene3D" id="3.90.1300.10">
    <property type="entry name" value="Amidase signature (AS) domain"/>
    <property type="match status" value="1"/>
</dbReference>
<proteinExistence type="predicted"/>
<dbReference type="InterPro" id="IPR020556">
    <property type="entry name" value="Amidase_CS"/>
</dbReference>
<dbReference type="AlphaFoldDB" id="A0A916XJD9"/>
<evidence type="ECO:0000313" key="3">
    <source>
        <dbReference type="Proteomes" id="UP000641514"/>
    </source>
</evidence>
<feature type="domain" description="Amidase" evidence="1">
    <location>
        <begin position="53"/>
        <end position="475"/>
    </location>
</feature>
<dbReference type="PANTHER" id="PTHR43372:SF4">
    <property type="entry name" value="FATTY-ACID AMIDE HYDROLASE 2"/>
    <property type="match status" value="1"/>
</dbReference>
<gene>
    <name evidence="2" type="ORF">GCM10011410_30190</name>
</gene>
<reference evidence="2" key="2">
    <citation type="submission" date="2020-09" db="EMBL/GenBank/DDBJ databases">
        <authorList>
            <person name="Sun Q."/>
            <person name="Zhou Y."/>
        </authorList>
    </citation>
    <scope>NUCLEOTIDE SEQUENCE</scope>
    <source>
        <strain evidence="2">CGMCC 1.15478</strain>
    </source>
</reference>
<keyword evidence="3" id="KW-1185">Reference proteome</keyword>
<evidence type="ECO:0000259" key="1">
    <source>
        <dbReference type="Pfam" id="PF01425"/>
    </source>
</evidence>
<dbReference type="PROSITE" id="PS00571">
    <property type="entry name" value="AMIDASES"/>
    <property type="match status" value="1"/>
</dbReference>
<dbReference type="GO" id="GO:0012505">
    <property type="term" value="C:endomembrane system"/>
    <property type="evidence" value="ECO:0007669"/>
    <property type="project" value="TreeGrafter"/>
</dbReference>
<dbReference type="SUPFAM" id="SSF75304">
    <property type="entry name" value="Amidase signature (AS) enzymes"/>
    <property type="match status" value="1"/>
</dbReference>